<reference evidence="1 2" key="1">
    <citation type="submission" date="2023-10" db="EMBL/GenBank/DDBJ databases">
        <title>Sorlinia euscelidii gen. nov., sp. nov., an acetic acid bacteria isolated from the gut of Euscelidius variegatus emitter.</title>
        <authorList>
            <person name="Michoud G."/>
            <person name="Marasco R."/>
            <person name="Seferji K."/>
            <person name="Gonella E."/>
            <person name="Garuglieri E."/>
            <person name="Alma A."/>
            <person name="Mapelli F."/>
            <person name="Borin S."/>
            <person name="Daffonchio D."/>
            <person name="Crotti E."/>
        </authorList>
    </citation>
    <scope>NUCLEOTIDE SEQUENCE [LARGE SCALE GENOMIC DNA]</scope>
    <source>
        <strain evidence="1 2">EV16P</strain>
    </source>
</reference>
<evidence type="ECO:0000313" key="1">
    <source>
        <dbReference type="EMBL" id="MEE8659555.1"/>
    </source>
</evidence>
<evidence type="ECO:0000313" key="2">
    <source>
        <dbReference type="Proteomes" id="UP001312908"/>
    </source>
</evidence>
<organism evidence="1 2">
    <name type="scientific">Sorlinia euscelidii</name>
    <dbReference type="NCBI Taxonomy" id="3081148"/>
    <lineage>
        <taxon>Bacteria</taxon>
        <taxon>Pseudomonadati</taxon>
        <taxon>Pseudomonadota</taxon>
        <taxon>Alphaproteobacteria</taxon>
        <taxon>Acetobacterales</taxon>
        <taxon>Acetobacteraceae</taxon>
        <taxon>Sorlinia</taxon>
    </lineage>
</organism>
<protein>
    <recommendedName>
        <fullName evidence="3">Lipid A deacylase LpxR family protein</fullName>
    </recommendedName>
</protein>
<dbReference type="Proteomes" id="UP001312908">
    <property type="component" value="Unassembled WGS sequence"/>
</dbReference>
<comment type="caution">
    <text evidence="1">The sequence shown here is derived from an EMBL/GenBank/DDBJ whole genome shotgun (WGS) entry which is preliminary data.</text>
</comment>
<dbReference type="Pfam" id="PF09982">
    <property type="entry name" value="LpxR"/>
    <property type="match status" value="1"/>
</dbReference>
<dbReference type="EMBL" id="JAWJZY010000006">
    <property type="protein sequence ID" value="MEE8659555.1"/>
    <property type="molecule type" value="Genomic_DNA"/>
</dbReference>
<proteinExistence type="predicted"/>
<gene>
    <name evidence="1" type="ORF">DOFOFD_11135</name>
</gene>
<dbReference type="InterPro" id="IPR018707">
    <property type="entry name" value="LpxR"/>
</dbReference>
<dbReference type="Gene3D" id="2.40.128.140">
    <property type="entry name" value="Outer membrane protein"/>
    <property type="match status" value="1"/>
</dbReference>
<dbReference type="InterPro" id="IPR037107">
    <property type="entry name" value="Put_OMP_sf"/>
</dbReference>
<keyword evidence="2" id="KW-1185">Reference proteome</keyword>
<evidence type="ECO:0008006" key="3">
    <source>
        <dbReference type="Google" id="ProtNLM"/>
    </source>
</evidence>
<sequence>MAGDRPYAGVLLGTLNLINDTDLSRSVVGIQLGVMGPAAGGKQVQNGFHSVIGDSSNQGWNHQLRNQPVFQVQGGRIWRFPLIKVAGIETDILPAISAAIGDYRIYGGGAATLRIGQGLNSDFGNATIGPGLDGTDAFVRTKPVAWYVYGGVEGQAVALDASLQGNTFYRYGPHTSKKWDQGTIHAGVAVMWRGLRLSYSQNWQTAQFRQSRAGLFNYGSVKLSFKF</sequence>
<accession>A0ABU7U3Y3</accession>
<name>A0ABU7U3Y3_9PROT</name>